<keyword evidence="3" id="KW-1003">Cell membrane</keyword>
<feature type="transmembrane region" description="Helical" evidence="9">
    <location>
        <begin position="506"/>
        <end position="525"/>
    </location>
</feature>
<keyword evidence="7" id="KW-0811">Translocation</keyword>
<name>A0A497JGG1_9ARCH</name>
<reference evidence="11 12" key="1">
    <citation type="submission" date="2018-06" db="EMBL/GenBank/DDBJ databases">
        <title>Extensive metabolic versatility and redundancy in microbially diverse, dynamic hydrothermal sediments.</title>
        <authorList>
            <person name="Dombrowski N."/>
            <person name="Teske A."/>
            <person name="Baker B.J."/>
        </authorList>
    </citation>
    <scope>NUCLEOTIDE SEQUENCE [LARGE SCALE GENOMIC DNA]</scope>
    <source>
        <strain evidence="11">B9_G13</strain>
    </source>
</reference>
<keyword evidence="2" id="KW-0813">Transport</keyword>
<evidence type="ECO:0000256" key="5">
    <source>
        <dbReference type="ARBA" id="ARBA00022927"/>
    </source>
</evidence>
<dbReference type="Pfam" id="PF07549">
    <property type="entry name" value="Sec_GG"/>
    <property type="match status" value="1"/>
</dbReference>
<gene>
    <name evidence="11" type="ORF">DRO07_00890</name>
</gene>
<sequence length="536" mass="59462">MSKASELIKSWRIWFLICVILLAAFLFMFVGVRFGIDFEGGTMFQIHLAEKVDNIEEVSNIIESRLNWSGLQDVRVYATEGEFIFVVVRQTKPEEVKRIESLIKKQGRFEVLIDGNVMFTGSDLVAVDQDPNIPSVMKLRDSYQWQLPFVLSIQAAKRFRDLAFHKCTPIVLPSGEADYECAYTYFFIDRPTSSVIIISKETFENDKAIFLSGTAKIPQGIAIEEILKNIGTDVLIVDKGLSEEQLTKLKSLTSKKKYAIVDASLPENVIFTVEKMGFKVKTVEAKKDEPWLYTVSGLKSIVRLRPSITGNDPYVERKEDAKIFTELQIVGSAPTKEDAVQERSELKILLNSGALPVSVESISHYWTSPTQGKEFLFQTAIVGLIVLIAVSAVIFLRYRHPLLSAAIVFTAIVEAFVTTSLTSALGQSLDLATLAGVIAAVGTGVDDQIVITDELLRGHDVSKEATSLLRRAKRAFFIVIAAAATTLATMIPIILFGFVLVKIVGFAYAITIGVLVGIFVTRPAYSEIARYILAEY</sequence>
<evidence type="ECO:0000256" key="1">
    <source>
        <dbReference type="ARBA" id="ARBA00004651"/>
    </source>
</evidence>
<evidence type="ECO:0000256" key="8">
    <source>
        <dbReference type="ARBA" id="ARBA00023136"/>
    </source>
</evidence>
<organism evidence="11 12">
    <name type="scientific">Candidatus Iainarchaeum sp</name>
    <dbReference type="NCBI Taxonomy" id="3101447"/>
    <lineage>
        <taxon>Archaea</taxon>
        <taxon>Candidatus Iainarchaeota</taxon>
        <taxon>Candidatus Iainarchaeia</taxon>
        <taxon>Candidatus Iainarchaeales</taxon>
        <taxon>Candidatus Iainarchaeaceae</taxon>
        <taxon>Candidatus Iainarchaeum</taxon>
    </lineage>
</organism>
<proteinExistence type="predicted"/>
<protein>
    <recommendedName>
        <fullName evidence="10">Protein export membrane protein SecD/SecF C-terminal domain-containing protein</fullName>
    </recommendedName>
</protein>
<evidence type="ECO:0000259" key="10">
    <source>
        <dbReference type="Pfam" id="PF02355"/>
    </source>
</evidence>
<dbReference type="PANTHER" id="PTHR30081:SF1">
    <property type="entry name" value="PROTEIN TRANSLOCASE SUBUNIT SECD"/>
    <property type="match status" value="1"/>
</dbReference>
<evidence type="ECO:0000256" key="7">
    <source>
        <dbReference type="ARBA" id="ARBA00023010"/>
    </source>
</evidence>
<dbReference type="SUPFAM" id="SSF82866">
    <property type="entry name" value="Multidrug efflux transporter AcrB transmembrane domain"/>
    <property type="match status" value="1"/>
</dbReference>
<dbReference type="Gene3D" id="1.20.1640.10">
    <property type="entry name" value="Multidrug efflux transporter AcrB transmembrane domain"/>
    <property type="match status" value="1"/>
</dbReference>
<feature type="transmembrane region" description="Helical" evidence="9">
    <location>
        <begin position="402"/>
        <end position="425"/>
    </location>
</feature>
<dbReference type="Pfam" id="PF02355">
    <property type="entry name" value="SecD_SecF_C"/>
    <property type="match status" value="1"/>
</dbReference>
<dbReference type="Proteomes" id="UP000277633">
    <property type="component" value="Unassembled WGS sequence"/>
</dbReference>
<dbReference type="InterPro" id="IPR022646">
    <property type="entry name" value="SecD/SecF_CS"/>
</dbReference>
<keyword evidence="6 9" id="KW-1133">Transmembrane helix</keyword>
<dbReference type="AlphaFoldDB" id="A0A497JGG1"/>
<feature type="transmembrane region" description="Helical" evidence="9">
    <location>
        <begin position="12"/>
        <end position="36"/>
    </location>
</feature>
<feature type="domain" description="Protein export membrane protein SecD/SecF C-terminal" evidence="10">
    <location>
        <begin position="358"/>
        <end position="520"/>
    </location>
</feature>
<evidence type="ECO:0000256" key="3">
    <source>
        <dbReference type="ARBA" id="ARBA00022475"/>
    </source>
</evidence>
<dbReference type="GO" id="GO:0015031">
    <property type="term" value="P:protein transport"/>
    <property type="evidence" value="ECO:0007669"/>
    <property type="project" value="UniProtKB-KW"/>
</dbReference>
<feature type="transmembrane region" description="Helical" evidence="9">
    <location>
        <begin position="375"/>
        <end position="396"/>
    </location>
</feature>
<accession>A0A497JGG1</accession>
<dbReference type="InterPro" id="IPR048634">
    <property type="entry name" value="SecD_SecF_C"/>
</dbReference>
<dbReference type="GO" id="GO:0005886">
    <property type="term" value="C:plasma membrane"/>
    <property type="evidence" value="ECO:0007669"/>
    <property type="project" value="UniProtKB-SubCell"/>
</dbReference>
<feature type="transmembrane region" description="Helical" evidence="9">
    <location>
        <begin position="475"/>
        <end position="500"/>
    </location>
</feature>
<dbReference type="EMBL" id="QMWO01000019">
    <property type="protein sequence ID" value="RLG70143.1"/>
    <property type="molecule type" value="Genomic_DNA"/>
</dbReference>
<comment type="subcellular location">
    <subcellularLocation>
        <location evidence="1">Cell membrane</location>
        <topology evidence="1">Multi-pass membrane protein</topology>
    </subcellularLocation>
</comment>
<evidence type="ECO:0000256" key="4">
    <source>
        <dbReference type="ARBA" id="ARBA00022692"/>
    </source>
</evidence>
<evidence type="ECO:0000313" key="12">
    <source>
        <dbReference type="Proteomes" id="UP000277633"/>
    </source>
</evidence>
<dbReference type="InterPro" id="IPR022813">
    <property type="entry name" value="SecD/SecF_arch_bac"/>
</dbReference>
<evidence type="ECO:0000256" key="6">
    <source>
        <dbReference type="ARBA" id="ARBA00022989"/>
    </source>
</evidence>
<keyword evidence="5" id="KW-0653">Protein transport</keyword>
<dbReference type="Gene3D" id="3.30.70.3400">
    <property type="match status" value="1"/>
</dbReference>
<keyword evidence="4 9" id="KW-0812">Transmembrane</keyword>
<evidence type="ECO:0000256" key="2">
    <source>
        <dbReference type="ARBA" id="ARBA00022448"/>
    </source>
</evidence>
<keyword evidence="8 9" id="KW-0472">Membrane</keyword>
<evidence type="ECO:0000256" key="9">
    <source>
        <dbReference type="SAM" id="Phobius"/>
    </source>
</evidence>
<comment type="caution">
    <text evidence="11">The sequence shown here is derived from an EMBL/GenBank/DDBJ whole genome shotgun (WGS) entry which is preliminary data.</text>
</comment>
<evidence type="ECO:0000313" key="11">
    <source>
        <dbReference type="EMBL" id="RLG70143.1"/>
    </source>
</evidence>
<dbReference type="PANTHER" id="PTHR30081">
    <property type="entry name" value="PROTEIN-EXPORT MEMBRANE PROTEIN SEC"/>
    <property type="match status" value="1"/>
</dbReference>